<reference evidence="1" key="1">
    <citation type="journal article" date="2020" name="mSystems">
        <title>Genome- and Community-Level Interaction Insights into Carbon Utilization and Element Cycling Functions of Hydrothermarchaeota in Hydrothermal Sediment.</title>
        <authorList>
            <person name="Zhou Z."/>
            <person name="Liu Y."/>
            <person name="Xu W."/>
            <person name="Pan J."/>
            <person name="Luo Z.H."/>
            <person name="Li M."/>
        </authorList>
    </citation>
    <scope>NUCLEOTIDE SEQUENCE [LARGE SCALE GENOMIC DNA]</scope>
    <source>
        <strain evidence="1">SpSt-735</strain>
    </source>
</reference>
<proteinExistence type="predicted"/>
<gene>
    <name evidence="1" type="ORF">ENV17_03370</name>
</gene>
<name>A0A7C4FEA5_THEPE</name>
<evidence type="ECO:0000313" key="1">
    <source>
        <dbReference type="EMBL" id="HGI43409.1"/>
    </source>
</evidence>
<dbReference type="AlphaFoldDB" id="A0A7C4FEA5"/>
<accession>A0A7C4FEA5</accession>
<protein>
    <submittedName>
        <fullName evidence="1">Uncharacterized protein</fullName>
    </submittedName>
</protein>
<dbReference type="EMBL" id="DTFI01000080">
    <property type="protein sequence ID" value="HGI43409.1"/>
    <property type="molecule type" value="Genomic_DNA"/>
</dbReference>
<sequence>MRVAKALVEVSLASTEEKVALLLKSGETAELTIVNKDPWHVVCEVAVKRLRGLQNSLVAVELGGERLYLGRSSGVGGRLSAEIEPGGAKILQVRFIAPPNVHDTAHAELEVRLRSLHAVAAGGEKVLARKTTPKPLPALVHEKP</sequence>
<organism evidence="1">
    <name type="scientific">Thermofilum pendens</name>
    <dbReference type="NCBI Taxonomy" id="2269"/>
    <lineage>
        <taxon>Archaea</taxon>
        <taxon>Thermoproteota</taxon>
        <taxon>Thermoprotei</taxon>
        <taxon>Thermofilales</taxon>
        <taxon>Thermofilaceae</taxon>
        <taxon>Thermofilum</taxon>
    </lineage>
</organism>
<comment type="caution">
    <text evidence="1">The sequence shown here is derived from an EMBL/GenBank/DDBJ whole genome shotgun (WGS) entry which is preliminary data.</text>
</comment>